<dbReference type="InterPro" id="IPR019734">
    <property type="entry name" value="TPR_rpt"/>
</dbReference>
<evidence type="ECO:0000256" key="1">
    <source>
        <dbReference type="PROSITE-ProRule" id="PRU00339"/>
    </source>
</evidence>
<keyword evidence="3" id="KW-1185">Reference proteome</keyword>
<dbReference type="InterPro" id="IPR011990">
    <property type="entry name" value="TPR-like_helical_dom_sf"/>
</dbReference>
<dbReference type="SUPFAM" id="SSF48452">
    <property type="entry name" value="TPR-like"/>
    <property type="match status" value="5"/>
</dbReference>
<dbReference type="Pfam" id="PF13424">
    <property type="entry name" value="TPR_12"/>
    <property type="match status" value="1"/>
</dbReference>
<dbReference type="Gene3D" id="3.40.50.1220">
    <property type="entry name" value="TPP-binding domain"/>
    <property type="match status" value="1"/>
</dbReference>
<feature type="repeat" description="TPR" evidence="1">
    <location>
        <begin position="850"/>
        <end position="883"/>
    </location>
</feature>
<reference evidence="2 3" key="1">
    <citation type="submission" date="2020-09" db="EMBL/GenBank/DDBJ databases">
        <title>Characterization and genome sequencing of Ruminiclostridium sp. nov. MA18.</title>
        <authorList>
            <person name="Rettenmaier R."/>
            <person name="Kowollik M.-L."/>
            <person name="Liebl W."/>
            <person name="Zverlov V."/>
        </authorList>
    </citation>
    <scope>NUCLEOTIDE SEQUENCE [LARGE SCALE GENOMIC DNA]</scope>
    <source>
        <strain evidence="2 3">MA18</strain>
    </source>
</reference>
<proteinExistence type="predicted"/>
<dbReference type="KEGG" id="rher:EHE19_004200"/>
<dbReference type="RefSeq" id="WP_137698035.1">
    <property type="nucleotide sequence ID" value="NZ_CP061336.1"/>
</dbReference>
<dbReference type="PROSITE" id="PS50005">
    <property type="entry name" value="TPR"/>
    <property type="match status" value="2"/>
</dbReference>
<protein>
    <submittedName>
        <fullName evidence="2">Tetratricopeptide repeat protein</fullName>
    </submittedName>
</protein>
<accession>A0A4U7JDJ6</accession>
<dbReference type="SMART" id="SM00028">
    <property type="entry name" value="TPR"/>
    <property type="match status" value="7"/>
</dbReference>
<evidence type="ECO:0000313" key="3">
    <source>
        <dbReference type="Proteomes" id="UP000306409"/>
    </source>
</evidence>
<name>A0A4U7JDJ6_9FIRM</name>
<keyword evidence="1" id="KW-0802">TPR repeat</keyword>
<dbReference type="EMBL" id="CP061336">
    <property type="protein sequence ID" value="QNU67681.1"/>
    <property type="molecule type" value="Genomic_DNA"/>
</dbReference>
<dbReference type="PANTHER" id="PTHR10098">
    <property type="entry name" value="RAPSYN-RELATED"/>
    <property type="match status" value="1"/>
</dbReference>
<dbReference type="AlphaFoldDB" id="A0A4U7JDJ6"/>
<dbReference type="Pfam" id="PF00515">
    <property type="entry name" value="TPR_1"/>
    <property type="match status" value="1"/>
</dbReference>
<gene>
    <name evidence="2" type="ORF">EHE19_004200</name>
</gene>
<feature type="repeat" description="TPR" evidence="1">
    <location>
        <begin position="399"/>
        <end position="432"/>
    </location>
</feature>
<dbReference type="OrthoDB" id="1803978at2"/>
<dbReference type="InterPro" id="IPR029035">
    <property type="entry name" value="DHS-like_NAD/FAD-binding_dom"/>
</dbReference>
<dbReference type="Proteomes" id="UP000306409">
    <property type="component" value="Chromosome"/>
</dbReference>
<organism evidence="2 3">
    <name type="scientific">Ruminiclostridium herbifermentans</name>
    <dbReference type="NCBI Taxonomy" id="2488810"/>
    <lineage>
        <taxon>Bacteria</taxon>
        <taxon>Bacillati</taxon>
        <taxon>Bacillota</taxon>
        <taxon>Clostridia</taxon>
        <taxon>Eubacteriales</taxon>
        <taxon>Oscillospiraceae</taxon>
        <taxon>Ruminiclostridium</taxon>
    </lineage>
</organism>
<evidence type="ECO:0000313" key="2">
    <source>
        <dbReference type="EMBL" id="QNU67681.1"/>
    </source>
</evidence>
<dbReference type="Gene3D" id="1.25.40.10">
    <property type="entry name" value="Tetratricopeptide repeat domain"/>
    <property type="match status" value="4"/>
</dbReference>
<dbReference type="SUPFAM" id="SSF52467">
    <property type="entry name" value="DHS-like NAD/FAD-binding domain"/>
    <property type="match status" value="1"/>
</dbReference>
<sequence length="1219" mass="138341">MLKKAIEEKNLIIVAGAGISAAPPSNLPSWWEFNKLIVDEIKSQTIRLLPESDPLVKPIEIGDMLPVECVSDFFVNSIAGESYFPLLTLLNSAQPNFNHRSIVELAKRGIVSSIVTTNFDTLIEKAFRDAVVPLNIIVTEDDYNECMNKTGCKLFKIHGSATNYDTLIDTTSQKLKGLSKSKRIVLKNIVEGKHVLFMGFSGADLSFDLDYIPIEDALSNKSNITWVIRPGSTPHRNVLKLKEKYGDNIQFLQTELTDLFKQLHIESDEFQAVNNNIKEHDASKIIASSISSLMNSTHITENGCVALCIGLLNRIGLRENARKLGSMYEATLKRKGVNPIDLPSYSTIAICALENGDLKTAQENFNNALGCLQFMEVLHKSGEISVSPAASKELLSNSATIWNNIGIYYMAKNELEQAQRAFCKAKEHAQKAIKISTLVTVYFNLARINYKQSDDADNFINELGQAEVLAKQEGCAEILFDIVCEQCKVLLSLGEYYVVQQKLNEIALLEHVIVNTSKRIVKELINVELLVRRGNNADALDCAKKVADQYLKKENDMQAKAFKTNMVKLLIHYEKAHAFLSQLVKEIKEEDISLPKDIKYPLIFGDTIDTWRKNIIWLEYTGSYSEIPRYFSVGSRKYLAQNEPRRLKDLSECFLDSCERAKDSLYMPEALYNLGCAELMLGNIEVAFGLFEQVTQLKEKASDIYRGWANIEIANILLKQGNQPSAADYYQKGKELLKMSGNVEQLIYAVVAHCNELVKNNNHKQAIEYAYDLLTCFENSLYIEHSENIHKMIERWKNCDEEATIDEESPQAIATKALSAYSNGDRESGYTGINTALERYKEAEDYAGVGRCYNNLGSFCLQDKKFDDAIEYFNKSLDIKIELKDNDGAVAQMASIAHAYFQNGDYENALLKVKQAEAFIESNGYSNNIIGVYFAAGLAYIKINKLADALIYMRLTKQRIEFEKGSLEKDSFERYPSLKEIKQMNDEILKSLELHFAEKSKEPELTEFLRNIKECNRLSQRGEFEKCHGLLDNLLKQKSLNRLELGQIEGTRANAYMNNNDFTKAIEHYKKAIELFDGFEYYKITAIHHLTVALANDGREDESIALSKETLKKENILPENRLFLLQGLANRLINKNPSDEKSFEEIKMLLDECIEITESALEENGIVHVTLMNLYINYNNKELAKKHYIIAKEKFVKTNSRYLDLLTNNKELLDYLDLP</sequence>
<dbReference type="Pfam" id="PF13289">
    <property type="entry name" value="SIR2_2"/>
    <property type="match status" value="1"/>
</dbReference>